<evidence type="ECO:0000313" key="7">
    <source>
        <dbReference type="EMBL" id="AEP08768.1"/>
    </source>
</evidence>
<feature type="transmembrane region" description="Helical" evidence="5">
    <location>
        <begin position="381"/>
        <end position="401"/>
    </location>
</feature>
<feature type="transmembrane region" description="Helical" evidence="5">
    <location>
        <begin position="60"/>
        <end position="79"/>
    </location>
</feature>
<keyword evidence="3 5" id="KW-1133">Transmembrane helix</keyword>
<comment type="subcellular location">
    <subcellularLocation>
        <location evidence="1">Membrane</location>
        <topology evidence="1">Multi-pass membrane protein</topology>
    </subcellularLocation>
</comment>
<feature type="transmembrane region" description="Helical" evidence="5">
    <location>
        <begin position="7"/>
        <end position="24"/>
    </location>
</feature>
<dbReference type="eggNOG" id="COG3307">
    <property type="taxonomic scope" value="Bacteria"/>
</dbReference>
<gene>
    <name evidence="7" type="ordered locus">MICA_425</name>
</gene>
<dbReference type="Gene3D" id="1.25.40.10">
    <property type="entry name" value="Tetratricopeptide repeat domain"/>
    <property type="match status" value="1"/>
</dbReference>
<evidence type="ECO:0000256" key="1">
    <source>
        <dbReference type="ARBA" id="ARBA00004141"/>
    </source>
</evidence>
<protein>
    <submittedName>
        <fullName evidence="7">O-Antigen Polymerase family protein</fullName>
    </submittedName>
</protein>
<accession>G2KS85</accession>
<dbReference type="InterPro" id="IPR007016">
    <property type="entry name" value="O-antigen_ligase-rel_domated"/>
</dbReference>
<dbReference type="InterPro" id="IPR011990">
    <property type="entry name" value="TPR-like_helical_dom_sf"/>
</dbReference>
<dbReference type="EMBL" id="CP002382">
    <property type="protein sequence ID" value="AEP08768.1"/>
    <property type="molecule type" value="Genomic_DNA"/>
</dbReference>
<dbReference type="PANTHER" id="PTHR37422:SF13">
    <property type="entry name" value="LIPOPOLYSACCHARIDE BIOSYNTHESIS PROTEIN PA4999-RELATED"/>
    <property type="match status" value="1"/>
</dbReference>
<evidence type="ECO:0000256" key="3">
    <source>
        <dbReference type="ARBA" id="ARBA00022989"/>
    </source>
</evidence>
<feature type="domain" description="O-antigen ligase-related" evidence="6">
    <location>
        <begin position="187"/>
        <end position="335"/>
    </location>
</feature>
<feature type="transmembrane region" description="Helical" evidence="5">
    <location>
        <begin position="422"/>
        <end position="447"/>
    </location>
</feature>
<dbReference type="KEGG" id="mai:MICA_425"/>
<feature type="transmembrane region" description="Helical" evidence="5">
    <location>
        <begin position="30"/>
        <end position="48"/>
    </location>
</feature>
<dbReference type="PANTHER" id="PTHR37422">
    <property type="entry name" value="TEICHURONIC ACID BIOSYNTHESIS PROTEIN TUAE"/>
    <property type="match status" value="1"/>
</dbReference>
<evidence type="ECO:0000313" key="8">
    <source>
        <dbReference type="Proteomes" id="UP000009286"/>
    </source>
</evidence>
<dbReference type="OrthoDB" id="9814069at2"/>
<feature type="transmembrane region" description="Helical" evidence="5">
    <location>
        <begin position="180"/>
        <end position="197"/>
    </location>
</feature>
<organism evidence="7 8">
    <name type="scientific">Micavibrio aeruginosavorus (strain ARL-13)</name>
    <dbReference type="NCBI Taxonomy" id="856793"/>
    <lineage>
        <taxon>Bacteria</taxon>
        <taxon>Pseudomonadati</taxon>
        <taxon>Bdellovibrionota</taxon>
        <taxon>Bdellovibrionia</taxon>
        <taxon>Bdellovibrionales</taxon>
        <taxon>Pseudobdellovibrionaceae</taxon>
        <taxon>Micavibrio</taxon>
    </lineage>
</organism>
<keyword evidence="8" id="KW-1185">Reference proteome</keyword>
<evidence type="ECO:0000256" key="5">
    <source>
        <dbReference type="SAM" id="Phobius"/>
    </source>
</evidence>
<keyword evidence="2 5" id="KW-0812">Transmembrane</keyword>
<dbReference type="AlphaFoldDB" id="G2KS85"/>
<evidence type="ECO:0000256" key="2">
    <source>
        <dbReference type="ARBA" id="ARBA00022692"/>
    </source>
</evidence>
<feature type="transmembrane region" description="Helical" evidence="5">
    <location>
        <begin position="152"/>
        <end position="173"/>
    </location>
</feature>
<dbReference type="GO" id="GO:0016020">
    <property type="term" value="C:membrane"/>
    <property type="evidence" value="ECO:0007669"/>
    <property type="project" value="UniProtKB-SubCell"/>
</dbReference>
<feature type="transmembrane region" description="Helical" evidence="5">
    <location>
        <begin position="226"/>
        <end position="248"/>
    </location>
</feature>
<feature type="transmembrane region" description="Helical" evidence="5">
    <location>
        <begin position="85"/>
        <end position="107"/>
    </location>
</feature>
<name>G2KS85_MICAA</name>
<dbReference type="Pfam" id="PF14559">
    <property type="entry name" value="TPR_19"/>
    <property type="match status" value="1"/>
</dbReference>
<dbReference type="RefSeq" id="WP_014101991.1">
    <property type="nucleotide sequence ID" value="NC_016026.1"/>
</dbReference>
<dbReference type="HOGENOM" id="CLU_028115_0_0_5"/>
<reference evidence="7 8" key="1">
    <citation type="journal article" date="2011" name="BMC Genomics">
        <title>Genomic insights into an obligate epibiotic bacterial predator: Micavibrio aeruginosavorus ARL-13.</title>
        <authorList>
            <person name="Wang Z."/>
            <person name="Kadouri D."/>
            <person name="Wu M."/>
        </authorList>
    </citation>
    <scope>NUCLEOTIDE SEQUENCE [LARGE SCALE GENOMIC DNA]</scope>
    <source>
        <strain evidence="7 8">ARL-13</strain>
    </source>
</reference>
<feature type="transmembrane region" description="Helical" evidence="5">
    <location>
        <begin position="327"/>
        <end position="347"/>
    </location>
</feature>
<dbReference type="STRING" id="856793.MICA_425"/>
<keyword evidence="4 5" id="KW-0472">Membrane</keyword>
<dbReference type="InterPro" id="IPR051533">
    <property type="entry name" value="WaaL-like"/>
</dbReference>
<feature type="transmembrane region" description="Helical" evidence="5">
    <location>
        <begin position="119"/>
        <end position="140"/>
    </location>
</feature>
<evidence type="ECO:0000259" key="6">
    <source>
        <dbReference type="Pfam" id="PF04932"/>
    </source>
</evidence>
<feature type="transmembrane region" description="Helical" evidence="5">
    <location>
        <begin position="359"/>
        <end position="375"/>
    </location>
</feature>
<evidence type="ECO:0000256" key="4">
    <source>
        <dbReference type="ARBA" id="ARBA00023136"/>
    </source>
</evidence>
<feature type="transmembrane region" description="Helical" evidence="5">
    <location>
        <begin position="203"/>
        <end position="219"/>
    </location>
</feature>
<dbReference type="Pfam" id="PF04932">
    <property type="entry name" value="Wzy_C"/>
    <property type="match status" value="1"/>
</dbReference>
<sequence>MTHLLSRLLIPAVFGVVVALAMFFRGIEQALFAPVLGGAWVCAAMAFWPARRMVGWDAPWAPLTVALVLFFGWIGLAVFRADVAFVSGAFTAMLLLVPALFFTLTLYRDHGPDILPAMTRVLTGLGAALSVWTIFQAAVLPDLAGGRIHHPFLNANDLGAFIAMSVPFALAMLLRGSGRVMVAGGVMVALALVAIAMTESRGGFLAAGAVIVVMALWCAPQTRRRIGPFVLTLVAAWAMWFALCAYLNDVDTIATRFGGIMGDSKASIDERYLIWTTALSMAAHHPWTGMGGLASFYLSYAGMRPFGDTSDGYFVHLDPLQFAVETGIPALIFFYLLLDVIAVRTVMAASATQDMGQRLAVLAPAASLLVLVLNAHLSFQLYMPVFLIPAGVILAVWYAATEQCLGRNRFALSFKAPFVRHAVFAGVMVGLVLTAAWCVRAGVGIYYTDRGHAMLGRDDFQAAEHVLAIAHRWAPESYGRVYYIDAVAARLRLNKNVLDGQDPRVVYDRALAGYDRAIALNTYNAYYRNEKALLIYTVAGVMEPNGAAMAEQILREALALDPLNFEVRVGLAQIYAASGRVDQSVAVLEDVMRWRVAELYASPQYLGMLAQMHQRAGNADRAAFYADKIAARTEQRNIQVRSRTGVDQWLKQLRDRLAP</sequence>
<dbReference type="Proteomes" id="UP000009286">
    <property type="component" value="Chromosome"/>
</dbReference>
<proteinExistence type="predicted"/>
<dbReference type="SUPFAM" id="SSF48452">
    <property type="entry name" value="TPR-like"/>
    <property type="match status" value="1"/>
</dbReference>